<evidence type="ECO:0008006" key="3">
    <source>
        <dbReference type="Google" id="ProtNLM"/>
    </source>
</evidence>
<organism evidence="1 2">
    <name type="scientific">Nocardia xishanensis</name>
    <dbReference type="NCBI Taxonomy" id="238964"/>
    <lineage>
        <taxon>Bacteria</taxon>
        <taxon>Bacillati</taxon>
        <taxon>Actinomycetota</taxon>
        <taxon>Actinomycetes</taxon>
        <taxon>Mycobacteriales</taxon>
        <taxon>Nocardiaceae</taxon>
        <taxon>Nocardia</taxon>
    </lineage>
</organism>
<evidence type="ECO:0000313" key="2">
    <source>
        <dbReference type="Proteomes" id="UP001611415"/>
    </source>
</evidence>
<gene>
    <name evidence="1" type="ORF">ACH49W_06765</name>
</gene>
<dbReference type="Proteomes" id="UP001611415">
    <property type="component" value="Unassembled WGS sequence"/>
</dbReference>
<dbReference type="PANTHER" id="PTHR35010:SF2">
    <property type="entry name" value="BLL4672 PROTEIN"/>
    <property type="match status" value="1"/>
</dbReference>
<keyword evidence="2" id="KW-1185">Reference proteome</keyword>
<evidence type="ECO:0000313" key="1">
    <source>
        <dbReference type="EMBL" id="MFI2473065.1"/>
    </source>
</evidence>
<comment type="caution">
    <text evidence="1">The sequence shown here is derived from an EMBL/GenBank/DDBJ whole genome shotgun (WGS) entry which is preliminary data.</text>
</comment>
<sequence length="48" mass="5463">MSRNRELGEFLRNQRARRLPEPGAVWSGSRRVPGMRREEVAQLAGVSV</sequence>
<dbReference type="PANTHER" id="PTHR35010">
    <property type="entry name" value="BLL4672 PROTEIN-RELATED"/>
    <property type="match status" value="1"/>
</dbReference>
<name>A0ABW7WW63_9NOCA</name>
<dbReference type="EMBL" id="JBIRYO010000003">
    <property type="protein sequence ID" value="MFI2473065.1"/>
    <property type="molecule type" value="Genomic_DNA"/>
</dbReference>
<protein>
    <recommendedName>
        <fullName evidence="3">Helix-turn-helix protein</fullName>
    </recommendedName>
</protein>
<reference evidence="1 2" key="1">
    <citation type="submission" date="2024-10" db="EMBL/GenBank/DDBJ databases">
        <title>The Natural Products Discovery Center: Release of the First 8490 Sequenced Strains for Exploring Actinobacteria Biosynthetic Diversity.</title>
        <authorList>
            <person name="Kalkreuter E."/>
            <person name="Kautsar S.A."/>
            <person name="Yang D."/>
            <person name="Bader C.D."/>
            <person name="Teijaro C.N."/>
            <person name="Fluegel L."/>
            <person name="Davis C.M."/>
            <person name="Simpson J.R."/>
            <person name="Lauterbach L."/>
            <person name="Steele A.D."/>
            <person name="Gui C."/>
            <person name="Meng S."/>
            <person name="Li G."/>
            <person name="Viehrig K."/>
            <person name="Ye F."/>
            <person name="Su P."/>
            <person name="Kiefer A.F."/>
            <person name="Nichols A."/>
            <person name="Cepeda A.J."/>
            <person name="Yan W."/>
            <person name="Fan B."/>
            <person name="Jiang Y."/>
            <person name="Adhikari A."/>
            <person name="Zheng C.-J."/>
            <person name="Schuster L."/>
            <person name="Cowan T.M."/>
            <person name="Smanski M.J."/>
            <person name="Chevrette M.G."/>
            <person name="De Carvalho L.P.S."/>
            <person name="Shen B."/>
        </authorList>
    </citation>
    <scope>NUCLEOTIDE SEQUENCE [LARGE SCALE GENOMIC DNA]</scope>
    <source>
        <strain evidence="1 2">NPDC019275</strain>
    </source>
</reference>
<dbReference type="RefSeq" id="WP_397091587.1">
    <property type="nucleotide sequence ID" value="NZ_JBIRYO010000003.1"/>
</dbReference>
<accession>A0ABW7WW63</accession>
<proteinExistence type="predicted"/>